<dbReference type="SUPFAM" id="SSF52096">
    <property type="entry name" value="ClpP/crotonase"/>
    <property type="match status" value="1"/>
</dbReference>
<dbReference type="PANTHER" id="PTHR11261:SF3">
    <property type="entry name" value="RETINOL-BINDING PROTEIN 3"/>
    <property type="match status" value="1"/>
</dbReference>
<sequence>MKCLKNLLVLFFIFLPLSHFAQSKNDIIKSIKKLMMENYIFLEKAKETNKHLDQLMLTNYFDKYTTPRDFARALSKEMQKITKDKHLNIAPPRTRRRRQNNMDFMSRHLSNLVRFRSRGFGRIDVLEGNVGYVELKGFRREDIPKVDDIMNYLSTTDAIIIDLRQNGGGNGLGRYWSSYFLKEHTHLSGTYERRTDSRTEIKTIAVKGRQRLDMPIYILTSNRTFSAAEAFSYDLQSRNRAIIVGETTGGGAHPVNYMRLPKGYGIIMPYARSISPVTKSNWEGVGVIPDVKTTKEEALNRALLLAKEAAKKYREHPFKTLKSILEKEQISENDELEVYKLFQLLLNRKHLEDFVINDLGYSYLDRKKIATADIIFKLNLKLFPKSPNSHDSYASVLALQGNKKEALKHYQKAVLLAKEQNDRRLNMYKANLLKLKGEK</sequence>
<dbReference type="Pfam" id="PF03572">
    <property type="entry name" value="Peptidase_S41"/>
    <property type="match status" value="1"/>
</dbReference>
<dbReference type="Pfam" id="PF11918">
    <property type="entry name" value="Peptidase_S41_N"/>
    <property type="match status" value="1"/>
</dbReference>
<evidence type="ECO:0000256" key="1">
    <source>
        <dbReference type="SAM" id="SignalP"/>
    </source>
</evidence>
<accession>A0ABM9PBX3</accession>
<dbReference type="Gene3D" id="1.25.40.10">
    <property type="entry name" value="Tetratricopeptide repeat domain"/>
    <property type="match status" value="1"/>
</dbReference>
<feature type="signal peptide" evidence="1">
    <location>
        <begin position="1"/>
        <end position="21"/>
    </location>
</feature>
<feature type="domain" description="Tail specific protease" evidence="2">
    <location>
        <begin position="105"/>
        <end position="294"/>
    </location>
</feature>
<comment type="caution">
    <text evidence="3">The sequence shown here is derived from an EMBL/GenBank/DDBJ whole genome shotgun (WGS) entry which is preliminary data.</text>
</comment>
<dbReference type="PANTHER" id="PTHR11261">
    <property type="entry name" value="INTERPHOTORECEPTOR RETINOID-BINDING PROTEIN"/>
    <property type="match status" value="1"/>
</dbReference>
<keyword evidence="1" id="KW-0732">Signal</keyword>
<dbReference type="Gene3D" id="3.30.750.44">
    <property type="match status" value="1"/>
</dbReference>
<evidence type="ECO:0000313" key="3">
    <source>
        <dbReference type="EMBL" id="CAL2103084.1"/>
    </source>
</evidence>
<name>A0ABM9PBX3_9FLAO</name>
<dbReference type="RefSeq" id="WP_348727087.1">
    <property type="nucleotide sequence ID" value="NZ_OZ040189.1"/>
</dbReference>
<feature type="chain" id="PRO_5047120735" evidence="1">
    <location>
        <begin position="22"/>
        <end position="439"/>
    </location>
</feature>
<dbReference type="SMART" id="SM00245">
    <property type="entry name" value="TSPc"/>
    <property type="match status" value="1"/>
</dbReference>
<dbReference type="InterPro" id="IPR011990">
    <property type="entry name" value="TPR-like_helical_dom_sf"/>
</dbReference>
<gene>
    <name evidence="3" type="ORF">T190423A01A_30198</name>
</gene>
<organism evidence="3 4">
    <name type="scientific">Tenacibaculum polynesiense</name>
    <dbReference type="NCBI Taxonomy" id="3137857"/>
    <lineage>
        <taxon>Bacteria</taxon>
        <taxon>Pseudomonadati</taxon>
        <taxon>Bacteroidota</taxon>
        <taxon>Flavobacteriia</taxon>
        <taxon>Flavobacteriales</taxon>
        <taxon>Flavobacteriaceae</taxon>
        <taxon>Tenacibaculum</taxon>
    </lineage>
</organism>
<dbReference type="InterPro" id="IPR005151">
    <property type="entry name" value="Tail-specific_protease"/>
</dbReference>
<dbReference type="SUPFAM" id="SSF48452">
    <property type="entry name" value="TPR-like"/>
    <property type="match status" value="1"/>
</dbReference>
<dbReference type="Gene3D" id="3.90.226.10">
    <property type="entry name" value="2-enoyl-CoA Hydratase, Chain A, domain 1"/>
    <property type="match status" value="1"/>
</dbReference>
<proteinExistence type="predicted"/>
<keyword evidence="4" id="KW-1185">Reference proteome</keyword>
<protein>
    <submittedName>
        <fullName evidence="3">TPR_REGION domain-containing protein</fullName>
    </submittedName>
</protein>
<evidence type="ECO:0000259" key="2">
    <source>
        <dbReference type="SMART" id="SM00245"/>
    </source>
</evidence>
<dbReference type="InterPro" id="IPR029045">
    <property type="entry name" value="ClpP/crotonase-like_dom_sf"/>
</dbReference>
<evidence type="ECO:0000313" key="4">
    <source>
        <dbReference type="Proteomes" id="UP001497527"/>
    </source>
</evidence>
<dbReference type="Proteomes" id="UP001497527">
    <property type="component" value="Unassembled WGS sequence"/>
</dbReference>
<dbReference type="CDD" id="cd07563">
    <property type="entry name" value="Peptidase_S41_IRBP"/>
    <property type="match status" value="1"/>
</dbReference>
<dbReference type="EMBL" id="CAXJIO010000012">
    <property type="protein sequence ID" value="CAL2103084.1"/>
    <property type="molecule type" value="Genomic_DNA"/>
</dbReference>
<reference evidence="3 4" key="1">
    <citation type="submission" date="2024-05" db="EMBL/GenBank/DDBJ databases">
        <authorList>
            <person name="Duchaud E."/>
        </authorList>
    </citation>
    <scope>NUCLEOTIDE SEQUENCE [LARGE SCALE GENOMIC DNA]</scope>
    <source>
        <strain evidence="3">Ena-SAMPLE-TAB-13-05-2024-13:56:06:370-140308</strain>
    </source>
</reference>